<dbReference type="RefSeq" id="WP_190737551.1">
    <property type="nucleotide sequence ID" value="NZ_JACJSI010000255.1"/>
</dbReference>
<dbReference type="EMBL" id="JACJSI010000255">
    <property type="protein sequence ID" value="MBD2535274.1"/>
    <property type="molecule type" value="Genomic_DNA"/>
</dbReference>
<sequence length="54" mass="5705">MTNKKVVLVTGASSGFGQLVAHKLAGVGYCVFGTSRKQHPASHGLEMLTLDLTF</sequence>
<keyword evidence="2" id="KW-1185">Reference proteome</keyword>
<accession>A0ABR8E3V4</accession>
<gene>
    <name evidence="1" type="ORF">H6G97_40060</name>
</gene>
<dbReference type="InterPro" id="IPR002347">
    <property type="entry name" value="SDR_fam"/>
</dbReference>
<evidence type="ECO:0000313" key="2">
    <source>
        <dbReference type="Proteomes" id="UP000623440"/>
    </source>
</evidence>
<proteinExistence type="predicted"/>
<name>A0ABR8E3V4_9NOSO</name>
<dbReference type="Gene3D" id="3.40.50.720">
    <property type="entry name" value="NAD(P)-binding Rossmann-like Domain"/>
    <property type="match status" value="1"/>
</dbReference>
<protein>
    <submittedName>
        <fullName evidence="1">SDR family NAD(P)-dependent oxidoreductase</fullName>
    </submittedName>
</protein>
<evidence type="ECO:0000313" key="1">
    <source>
        <dbReference type="EMBL" id="MBD2535274.1"/>
    </source>
</evidence>
<dbReference type="Proteomes" id="UP000623440">
    <property type="component" value="Unassembled WGS sequence"/>
</dbReference>
<reference evidence="1 2" key="1">
    <citation type="journal article" date="2020" name="ISME J.">
        <title>Comparative genomics reveals insights into cyanobacterial evolution and habitat adaptation.</title>
        <authorList>
            <person name="Chen M.Y."/>
            <person name="Teng W.K."/>
            <person name="Zhao L."/>
            <person name="Hu C.X."/>
            <person name="Zhou Y.K."/>
            <person name="Han B.P."/>
            <person name="Song L.R."/>
            <person name="Shu W.S."/>
        </authorList>
    </citation>
    <scope>NUCLEOTIDE SEQUENCE [LARGE SCALE GENOMIC DNA]</scope>
    <source>
        <strain evidence="1 2">FACHB-838</strain>
    </source>
</reference>
<dbReference type="Pfam" id="PF00106">
    <property type="entry name" value="adh_short"/>
    <property type="match status" value="1"/>
</dbReference>
<dbReference type="InterPro" id="IPR036291">
    <property type="entry name" value="NAD(P)-bd_dom_sf"/>
</dbReference>
<comment type="caution">
    <text evidence="1">The sequence shown here is derived from an EMBL/GenBank/DDBJ whole genome shotgun (WGS) entry which is preliminary data.</text>
</comment>
<organism evidence="1 2">
    <name type="scientific">Nostoc flagelliforme FACHB-838</name>
    <dbReference type="NCBI Taxonomy" id="2692904"/>
    <lineage>
        <taxon>Bacteria</taxon>
        <taxon>Bacillati</taxon>
        <taxon>Cyanobacteriota</taxon>
        <taxon>Cyanophyceae</taxon>
        <taxon>Nostocales</taxon>
        <taxon>Nostocaceae</taxon>
        <taxon>Nostoc</taxon>
    </lineage>
</organism>
<dbReference type="SUPFAM" id="SSF51735">
    <property type="entry name" value="NAD(P)-binding Rossmann-fold domains"/>
    <property type="match status" value="1"/>
</dbReference>